<protein>
    <submittedName>
        <fullName evidence="3">N-acetylmuramoyl-L-alanine amidase</fullName>
    </submittedName>
</protein>
<comment type="caution">
    <text evidence="3">The sequence shown here is derived from an EMBL/GenBank/DDBJ whole genome shotgun (WGS) entry which is preliminary data.</text>
</comment>
<reference evidence="3 4" key="1">
    <citation type="submission" date="2020-08" db="EMBL/GenBank/DDBJ databases">
        <title>Genome public.</title>
        <authorList>
            <person name="Liu C."/>
            <person name="Sun Q."/>
        </authorList>
    </citation>
    <scope>NUCLEOTIDE SEQUENCE [LARGE SCALE GENOMIC DNA]</scope>
    <source>
        <strain evidence="3 4">NSJ-46</strain>
    </source>
</reference>
<feature type="domain" description="MurNAc-LAA" evidence="2">
    <location>
        <begin position="109"/>
        <end position="221"/>
    </location>
</feature>
<dbReference type="Gene3D" id="3.40.630.40">
    <property type="entry name" value="Zn-dependent exopeptidases"/>
    <property type="match status" value="1"/>
</dbReference>
<sequence>MTALILAGAFYVGRLGAQMMEMHNRITQAVSGEVKEYRVVIDAGHGGFDSGKVGIGNILEKEINLAIAGKVQQNLEAAGIETIMTRESDRGLYDENEENKKQQDMKKRCTVINESGADLAVSIHQNSYTEEYVCGPQVFYYETSQKGKELAQTLQEALNQKLDIARPREIKANNTYYILKKTQIPTVIAECGFLSNTEEAEKLISEKYQEQVAEAICEGIRKYLRERASVL</sequence>
<dbReference type="PANTHER" id="PTHR30404">
    <property type="entry name" value="N-ACETYLMURAMOYL-L-ALANINE AMIDASE"/>
    <property type="match status" value="1"/>
</dbReference>
<organism evidence="3 4">
    <name type="scientific">Jingyaoa shaoxingensis</name>
    <dbReference type="NCBI Taxonomy" id="2763671"/>
    <lineage>
        <taxon>Bacteria</taxon>
        <taxon>Bacillati</taxon>
        <taxon>Bacillota</taxon>
        <taxon>Clostridia</taxon>
        <taxon>Lachnospirales</taxon>
        <taxon>Lachnospiraceae</taxon>
        <taxon>Jingyaoa</taxon>
    </lineage>
</organism>
<dbReference type="InterPro" id="IPR002508">
    <property type="entry name" value="MurNAc-LAA_cat"/>
</dbReference>
<dbReference type="CDD" id="cd02696">
    <property type="entry name" value="MurNAc-LAA"/>
    <property type="match status" value="1"/>
</dbReference>
<dbReference type="PANTHER" id="PTHR30404:SF0">
    <property type="entry name" value="N-ACETYLMURAMOYL-L-ALANINE AMIDASE AMIC"/>
    <property type="match status" value="1"/>
</dbReference>
<dbReference type="Pfam" id="PF01520">
    <property type="entry name" value="Amidase_3"/>
    <property type="match status" value="1"/>
</dbReference>
<proteinExistence type="predicted"/>
<name>A0ABR7N8Z5_9FIRM</name>
<evidence type="ECO:0000259" key="2">
    <source>
        <dbReference type="SMART" id="SM00646"/>
    </source>
</evidence>
<evidence type="ECO:0000313" key="3">
    <source>
        <dbReference type="EMBL" id="MBC8572867.1"/>
    </source>
</evidence>
<dbReference type="SMART" id="SM00646">
    <property type="entry name" value="Ami_3"/>
    <property type="match status" value="1"/>
</dbReference>
<evidence type="ECO:0000313" key="4">
    <source>
        <dbReference type="Proteomes" id="UP000657421"/>
    </source>
</evidence>
<dbReference type="EMBL" id="JACRSZ010000006">
    <property type="protein sequence ID" value="MBC8572867.1"/>
    <property type="molecule type" value="Genomic_DNA"/>
</dbReference>
<evidence type="ECO:0000256" key="1">
    <source>
        <dbReference type="ARBA" id="ARBA00022801"/>
    </source>
</evidence>
<accession>A0ABR7N8Z5</accession>
<dbReference type="InterPro" id="IPR050695">
    <property type="entry name" value="N-acetylmuramoyl_amidase_3"/>
</dbReference>
<keyword evidence="1" id="KW-0378">Hydrolase</keyword>
<gene>
    <name evidence="3" type="ORF">H8716_07205</name>
</gene>
<dbReference type="SUPFAM" id="SSF53187">
    <property type="entry name" value="Zn-dependent exopeptidases"/>
    <property type="match status" value="1"/>
</dbReference>
<dbReference type="Proteomes" id="UP000657421">
    <property type="component" value="Unassembled WGS sequence"/>
</dbReference>
<keyword evidence="4" id="KW-1185">Reference proteome</keyword>